<feature type="transmembrane region" description="Helical" evidence="2">
    <location>
        <begin position="515"/>
        <end position="533"/>
    </location>
</feature>
<organism evidence="3 4">
    <name type="scientific">Carpediemonas membranifera</name>
    <dbReference type="NCBI Taxonomy" id="201153"/>
    <lineage>
        <taxon>Eukaryota</taxon>
        <taxon>Metamonada</taxon>
        <taxon>Carpediemonas-like organisms</taxon>
        <taxon>Carpediemonas</taxon>
    </lineage>
</organism>
<evidence type="ECO:0000256" key="2">
    <source>
        <dbReference type="SAM" id="Phobius"/>
    </source>
</evidence>
<proteinExistence type="predicted"/>
<keyword evidence="4" id="KW-1185">Reference proteome</keyword>
<protein>
    <submittedName>
        <fullName evidence="3">Uncharacterized protein</fullName>
    </submittedName>
</protein>
<dbReference type="AlphaFoldDB" id="A0A8J6AQJ2"/>
<evidence type="ECO:0000313" key="4">
    <source>
        <dbReference type="Proteomes" id="UP000717585"/>
    </source>
</evidence>
<keyword evidence="2" id="KW-0472">Membrane</keyword>
<dbReference type="OrthoDB" id="46988at2759"/>
<comment type="caution">
    <text evidence="3">The sequence shown here is derived from an EMBL/GenBank/DDBJ whole genome shotgun (WGS) entry which is preliminary data.</text>
</comment>
<evidence type="ECO:0000313" key="3">
    <source>
        <dbReference type="EMBL" id="KAG9391486.1"/>
    </source>
</evidence>
<accession>A0A8J6AQJ2</accession>
<keyword evidence="2" id="KW-1133">Transmembrane helix</keyword>
<evidence type="ECO:0000256" key="1">
    <source>
        <dbReference type="SAM" id="MobiDB-lite"/>
    </source>
</evidence>
<reference evidence="3" key="1">
    <citation type="submission" date="2021-05" db="EMBL/GenBank/DDBJ databases">
        <title>A free-living protist that lacks canonical eukaryotic 1 DNA replication and segregation systems.</title>
        <authorList>
            <person name="Salas-Leiva D.E."/>
            <person name="Tromer E.C."/>
            <person name="Curtis B.A."/>
            <person name="Jerlstrom-Hultqvist J."/>
            <person name="Kolisko M."/>
            <person name="Yi Z."/>
            <person name="Salas-Leiva J.S."/>
            <person name="Gallot-Lavallee L."/>
            <person name="Kops G.J.P.L."/>
            <person name="Archibald J.M."/>
            <person name="Simpson A.G.B."/>
            <person name="Roger A.J."/>
        </authorList>
    </citation>
    <scope>NUCLEOTIDE SEQUENCE</scope>
    <source>
        <strain evidence="3">BICM</strain>
    </source>
</reference>
<gene>
    <name evidence="3" type="ORF">J8273_6247</name>
</gene>
<name>A0A8J6AQJ2_9EUKA</name>
<dbReference type="EMBL" id="JAHDYR010000053">
    <property type="protein sequence ID" value="KAG9391486.1"/>
    <property type="molecule type" value="Genomic_DNA"/>
</dbReference>
<keyword evidence="2" id="KW-0812">Transmembrane</keyword>
<sequence>MSTAGKPGVNFPLNDEGKRPTSTLNKQIIAEAMGAMDAKAKEMVLKTPDWRHRYADQLIRMVEMGCASEKAALDQAKAGIEYMHKTFTYIKDGNEIPFDEAMIAIKDLGDYKYTGVIKGTGAPVDEYTIPYKNKKLTGEALVRQVDKWVAAGTIEPSAGEGIKAMAEKPELLANLKNRRFVLLGAGSAMGPFLTLMALGAHVVAIDIDRKPVWQRLIKVARESAGTITFPLKKPMDQLKDDEEIAENAGCDLMGATPHIANWLCSLDDSTPFTIGVYVYLDGFLHVLLSIASDAIIKAMCAKYASNPRMVSLGYLCTPTDVHVVPAEAAQESRQHYSAVTLDKVWESGIHMLSGGKFLQKNTRPAIKDEKGNELHIMDELSIAQGPNYALAKRLQHWRAMVARSEGHPVSSNIAPSTATVSVIHAKTFAWAYGGMPHFKPIEIFEPATSNAVMCALLLSDVMTDDTIANPERQLANPQQLFSEGAFHGGLWRTAYKLDSIAETSVLIYWMDRLKYVLYAILLILIIVVKKLVLKK</sequence>
<dbReference type="Proteomes" id="UP000717585">
    <property type="component" value="Unassembled WGS sequence"/>
</dbReference>
<feature type="region of interest" description="Disordered" evidence="1">
    <location>
        <begin position="1"/>
        <end position="20"/>
    </location>
</feature>